<dbReference type="EMBL" id="JAHBMH010000044">
    <property type="protein sequence ID" value="KAK1936179.1"/>
    <property type="molecule type" value="Genomic_DNA"/>
</dbReference>
<dbReference type="AlphaFoldDB" id="A0AAD9GD24"/>
<accession>A0AAD9GD24</accession>
<evidence type="ECO:0000313" key="3">
    <source>
        <dbReference type="Proteomes" id="UP001195914"/>
    </source>
</evidence>
<keyword evidence="1" id="KW-0732">Signal</keyword>
<comment type="caution">
    <text evidence="2">The sequence shown here is derived from an EMBL/GenBank/DDBJ whole genome shotgun (WGS) entry which is preliminary data.</text>
</comment>
<feature type="signal peptide" evidence="1">
    <location>
        <begin position="1"/>
        <end position="17"/>
    </location>
</feature>
<proteinExistence type="predicted"/>
<evidence type="ECO:0000313" key="2">
    <source>
        <dbReference type="EMBL" id="KAK1936179.1"/>
    </source>
</evidence>
<sequence>MKYVCLLCLIFARGVYGSTVLFGPYYLNKLACLTDAYNIGEPPVVPELSKDKVKDFNQAKILPVIESSFYTGLSNQLSTCVMRLRNEYHNLEEDVVYPKVIYYLSLFLSKDYVRCHIAMTNLSLLKMVHYTQRMLMAYANSNFMCAPTAPPTICKDKYINGVVYIDIAEKLDRYRKKRAFEVEEEVKRILGNINNISSVKATGNIYLLVDAFCSQSTVLAMLSSLALFGFCSLV</sequence>
<protein>
    <submittedName>
        <fullName evidence="2">Uncharacterized protein</fullName>
    </submittedName>
</protein>
<keyword evidence="3" id="KW-1185">Reference proteome</keyword>
<dbReference type="Proteomes" id="UP001195914">
    <property type="component" value="Unassembled WGS sequence"/>
</dbReference>
<reference evidence="2" key="2">
    <citation type="submission" date="2021-05" db="EMBL/GenBank/DDBJ databases">
        <authorList>
            <person name="Pain A."/>
        </authorList>
    </citation>
    <scope>NUCLEOTIDE SEQUENCE</scope>
    <source>
        <strain evidence="2">1802A</strain>
    </source>
</reference>
<name>A0AAD9GD24_BABDI</name>
<evidence type="ECO:0000256" key="1">
    <source>
        <dbReference type="SAM" id="SignalP"/>
    </source>
</evidence>
<gene>
    <name evidence="2" type="ORF">X943_001858</name>
</gene>
<organism evidence="2 3">
    <name type="scientific">Babesia divergens</name>
    <dbReference type="NCBI Taxonomy" id="32595"/>
    <lineage>
        <taxon>Eukaryota</taxon>
        <taxon>Sar</taxon>
        <taxon>Alveolata</taxon>
        <taxon>Apicomplexa</taxon>
        <taxon>Aconoidasida</taxon>
        <taxon>Piroplasmida</taxon>
        <taxon>Babesiidae</taxon>
        <taxon>Babesia</taxon>
    </lineage>
</organism>
<feature type="chain" id="PRO_5041935230" evidence="1">
    <location>
        <begin position="18"/>
        <end position="234"/>
    </location>
</feature>
<reference evidence="2" key="1">
    <citation type="journal article" date="2014" name="Nucleic Acids Res.">
        <title>The evolutionary dynamics of variant antigen genes in Babesia reveal a history of genomic innovation underlying host-parasite interaction.</title>
        <authorList>
            <person name="Jackson A.P."/>
            <person name="Otto T.D."/>
            <person name="Darby A."/>
            <person name="Ramaprasad A."/>
            <person name="Xia D."/>
            <person name="Echaide I.E."/>
            <person name="Farber M."/>
            <person name="Gahlot S."/>
            <person name="Gamble J."/>
            <person name="Gupta D."/>
            <person name="Gupta Y."/>
            <person name="Jackson L."/>
            <person name="Malandrin L."/>
            <person name="Malas T.B."/>
            <person name="Moussa E."/>
            <person name="Nair M."/>
            <person name="Reid A.J."/>
            <person name="Sanders M."/>
            <person name="Sharma J."/>
            <person name="Tracey A."/>
            <person name="Quail M.A."/>
            <person name="Weir W."/>
            <person name="Wastling J.M."/>
            <person name="Hall N."/>
            <person name="Willadsen P."/>
            <person name="Lingelbach K."/>
            <person name="Shiels B."/>
            <person name="Tait A."/>
            <person name="Berriman M."/>
            <person name="Allred D.R."/>
            <person name="Pain A."/>
        </authorList>
    </citation>
    <scope>NUCLEOTIDE SEQUENCE</scope>
    <source>
        <strain evidence="2">1802A</strain>
    </source>
</reference>